<evidence type="ECO:0000256" key="8">
    <source>
        <dbReference type="SAM" id="SignalP"/>
    </source>
</evidence>
<evidence type="ECO:0000256" key="6">
    <source>
        <dbReference type="ARBA" id="ARBA00039080"/>
    </source>
</evidence>
<evidence type="ECO:0000256" key="2">
    <source>
        <dbReference type="ARBA" id="ARBA00001946"/>
    </source>
</evidence>
<dbReference type="PaxDb" id="2903-EOD37259"/>
<dbReference type="GO" id="GO:0006048">
    <property type="term" value="P:UDP-N-acetylglucosamine biosynthetic process"/>
    <property type="evidence" value="ECO:0007669"/>
    <property type="project" value="TreeGrafter"/>
</dbReference>
<dbReference type="eggNOG" id="KOG2388">
    <property type="taxonomic scope" value="Eukaryota"/>
</dbReference>
<comment type="catalytic activity">
    <reaction evidence="7">
        <text>a monosaccharide 1-phosphate + UTP + H(+) = a UDP-monosaccharide + diphosphate</text>
        <dbReference type="Rhea" id="RHEA:13205"/>
        <dbReference type="ChEBI" id="CHEBI:15378"/>
        <dbReference type="ChEBI" id="CHEBI:33019"/>
        <dbReference type="ChEBI" id="CHEBI:46398"/>
        <dbReference type="ChEBI" id="CHEBI:140358"/>
        <dbReference type="ChEBI" id="CHEBI:140359"/>
        <dbReference type="EC" id="2.7.7.64"/>
    </reaction>
</comment>
<dbReference type="GeneID" id="17282528"/>
<comment type="cofactor">
    <cofactor evidence="1">
        <name>Mn(2+)</name>
        <dbReference type="ChEBI" id="CHEBI:29035"/>
    </cofactor>
</comment>
<reference evidence="10" key="1">
    <citation type="journal article" date="2013" name="Nature">
        <title>Pan genome of the phytoplankton Emiliania underpins its global distribution.</title>
        <authorList>
            <person name="Read B.A."/>
            <person name="Kegel J."/>
            <person name="Klute M.J."/>
            <person name="Kuo A."/>
            <person name="Lefebvre S.C."/>
            <person name="Maumus F."/>
            <person name="Mayer C."/>
            <person name="Miller J."/>
            <person name="Monier A."/>
            <person name="Salamov A."/>
            <person name="Young J."/>
            <person name="Aguilar M."/>
            <person name="Claverie J.M."/>
            <person name="Frickenhaus S."/>
            <person name="Gonzalez K."/>
            <person name="Herman E.K."/>
            <person name="Lin Y.C."/>
            <person name="Napier J."/>
            <person name="Ogata H."/>
            <person name="Sarno A.F."/>
            <person name="Shmutz J."/>
            <person name="Schroeder D."/>
            <person name="de Vargas C."/>
            <person name="Verret F."/>
            <person name="von Dassow P."/>
            <person name="Valentin K."/>
            <person name="Van de Peer Y."/>
            <person name="Wheeler G."/>
            <person name="Dacks J.B."/>
            <person name="Delwiche C.F."/>
            <person name="Dyhrman S.T."/>
            <person name="Glockner G."/>
            <person name="John U."/>
            <person name="Richards T."/>
            <person name="Worden A.Z."/>
            <person name="Zhang X."/>
            <person name="Grigoriev I.V."/>
            <person name="Allen A.E."/>
            <person name="Bidle K."/>
            <person name="Borodovsky M."/>
            <person name="Bowler C."/>
            <person name="Brownlee C."/>
            <person name="Cock J.M."/>
            <person name="Elias M."/>
            <person name="Gladyshev V.N."/>
            <person name="Groth M."/>
            <person name="Guda C."/>
            <person name="Hadaegh A."/>
            <person name="Iglesias-Rodriguez M.D."/>
            <person name="Jenkins J."/>
            <person name="Jones B.M."/>
            <person name="Lawson T."/>
            <person name="Leese F."/>
            <person name="Lindquist E."/>
            <person name="Lobanov A."/>
            <person name="Lomsadze A."/>
            <person name="Malik S.B."/>
            <person name="Marsh M.E."/>
            <person name="Mackinder L."/>
            <person name="Mock T."/>
            <person name="Mueller-Roeber B."/>
            <person name="Pagarete A."/>
            <person name="Parker M."/>
            <person name="Probert I."/>
            <person name="Quesneville H."/>
            <person name="Raines C."/>
            <person name="Rensing S.A."/>
            <person name="Riano-Pachon D.M."/>
            <person name="Richier S."/>
            <person name="Rokitta S."/>
            <person name="Shiraiwa Y."/>
            <person name="Soanes D.M."/>
            <person name="van der Giezen M."/>
            <person name="Wahlund T.M."/>
            <person name="Williams B."/>
            <person name="Wilson W."/>
            <person name="Wolfe G."/>
            <person name="Wurch L.L."/>
        </authorList>
    </citation>
    <scope>NUCLEOTIDE SEQUENCE</scope>
</reference>
<evidence type="ECO:0000313" key="10">
    <source>
        <dbReference type="Proteomes" id="UP000013827"/>
    </source>
</evidence>
<dbReference type="Proteomes" id="UP000013827">
    <property type="component" value="Unassembled WGS sequence"/>
</dbReference>
<dbReference type="InterPro" id="IPR002618">
    <property type="entry name" value="UDPGP_fam"/>
</dbReference>
<evidence type="ECO:0000256" key="5">
    <source>
        <dbReference type="ARBA" id="ARBA00038047"/>
    </source>
</evidence>
<feature type="signal peptide" evidence="8">
    <location>
        <begin position="1"/>
        <end position="19"/>
    </location>
</feature>
<evidence type="ECO:0000256" key="4">
    <source>
        <dbReference type="ARBA" id="ARBA00022695"/>
    </source>
</evidence>
<keyword evidence="3" id="KW-0808">Transferase</keyword>
<evidence type="ECO:0000256" key="1">
    <source>
        <dbReference type="ARBA" id="ARBA00001936"/>
    </source>
</evidence>
<dbReference type="EC" id="2.7.7.64" evidence="6"/>
<sequence length="663" mass="68804">MAFATLSCLLLALCVPAAARSPRRPAAARSRRASLLAMQTAGAGGEADSVAARLETDGVLSGLTAEEARLVCWLASEEMGQAHLFAGWSAAAPDDKRRLLRQVAEMDARYPEDAAGARGLAAYVSHARTLLAESAADLNPFDGYTVSVPRDGERMEVGTASFRADEARGGAMLKDTVFVLVAGGLGERLGFDGIKVALPAETLSGATFLEIYCTALRAIEEREGGRKAPLVIMTSEDTHALTEALLLEHGYYGLQPSQVHLLRQANVPALGSNAAAFVASEEDPFTLLTKPHGHGDVHTLLHGSGLLPAFAAEGRSHVVFFQDTNVLAFKAIPAALGVSERLGLAMNSLAVPRAAGEAAGAICRLQPPAGDGLVMNVEYNQLDALLRSTGGAGDEADGSGYSPYPGNVNTLVVALGPYADALAASGGAMPEFVNPKYADASRSVFKKPTRLECMMQELPKLLPAHATVGFTQFERWFSFSPVKNAIGDAVAQAAKGNYAASPGAGEAAVYEANAALLRLAGATVEAGAPSSFLGLTLGLSPPISLSPRFALTTDELMRRVSGGAAVRISAASALELDGDIELSSLDLDGALSIRASPGVSVVVRGATVRNAGWCWESVEPGAAGMPAGVSIRGYALRKEGGVQIELQEPGRYEVSGGGVVTRL</sequence>
<dbReference type="GO" id="GO:0051748">
    <property type="term" value="F:UTP-monosaccharide-1-phosphate uridylyltransferase activity"/>
    <property type="evidence" value="ECO:0007669"/>
    <property type="project" value="UniProtKB-EC"/>
</dbReference>
<dbReference type="Gene3D" id="2.160.10.30">
    <property type="match status" value="1"/>
</dbReference>
<dbReference type="HOGENOM" id="CLU_016797_0_0_1"/>
<dbReference type="SUPFAM" id="SSF53448">
    <property type="entry name" value="Nucleotide-diphospho-sugar transferases"/>
    <property type="match status" value="1"/>
</dbReference>
<dbReference type="InterPro" id="IPR029044">
    <property type="entry name" value="Nucleotide-diphossugar_trans"/>
</dbReference>
<dbReference type="PANTHER" id="PTHR11952">
    <property type="entry name" value="UDP- GLUCOSE PYROPHOSPHORYLASE"/>
    <property type="match status" value="1"/>
</dbReference>
<keyword evidence="8" id="KW-0732">Signal</keyword>
<dbReference type="OMA" id="HMNSICI"/>
<name>A0A0D3KNC4_EMIH1</name>
<keyword evidence="10" id="KW-1185">Reference proteome</keyword>
<comment type="similarity">
    <text evidence="5">Belongs to the USP family.</text>
</comment>
<dbReference type="KEGG" id="ehx:EMIHUDRAFT_454930"/>
<dbReference type="AlphaFoldDB" id="A0A0D3KNC4"/>
<dbReference type="STRING" id="2903.R1FUT0"/>
<organism evidence="9 10">
    <name type="scientific">Emiliania huxleyi (strain CCMP1516)</name>
    <dbReference type="NCBI Taxonomy" id="280463"/>
    <lineage>
        <taxon>Eukaryota</taxon>
        <taxon>Haptista</taxon>
        <taxon>Haptophyta</taxon>
        <taxon>Prymnesiophyceae</taxon>
        <taxon>Isochrysidales</taxon>
        <taxon>Noelaerhabdaceae</taxon>
        <taxon>Emiliania</taxon>
    </lineage>
</organism>
<keyword evidence="4" id="KW-0548">Nucleotidyltransferase</keyword>
<accession>A0A0D3KNC4</accession>
<reference evidence="9" key="2">
    <citation type="submission" date="2024-10" db="UniProtKB">
        <authorList>
            <consortium name="EnsemblProtists"/>
        </authorList>
    </citation>
    <scope>IDENTIFICATION</scope>
</reference>
<dbReference type="RefSeq" id="XP_005789688.1">
    <property type="nucleotide sequence ID" value="XM_005789631.1"/>
</dbReference>
<dbReference type="Gene3D" id="3.90.550.10">
    <property type="entry name" value="Spore Coat Polysaccharide Biosynthesis Protein SpsA, Chain A"/>
    <property type="match status" value="1"/>
</dbReference>
<feature type="chain" id="PRO_5044236716" description="UTP-monosaccharide-1-phosphate uridylyltransferase" evidence="8">
    <location>
        <begin position="20"/>
        <end position="663"/>
    </location>
</feature>
<dbReference type="PANTHER" id="PTHR11952:SF9">
    <property type="entry name" value="UDP-SUGAR PYROPHOSPHORYLASE"/>
    <property type="match status" value="1"/>
</dbReference>
<protein>
    <recommendedName>
        <fullName evidence="6">UTP-monosaccharide-1-phosphate uridylyltransferase</fullName>
        <ecNumber evidence="6">2.7.7.64</ecNumber>
    </recommendedName>
</protein>
<dbReference type="InterPro" id="IPR039741">
    <property type="entry name" value="UDP-sugar_pyrophosphorylase"/>
</dbReference>
<proteinExistence type="inferred from homology"/>
<evidence type="ECO:0000313" key="9">
    <source>
        <dbReference type="EnsemblProtists" id="EOD37259"/>
    </source>
</evidence>
<comment type="cofactor">
    <cofactor evidence="2">
        <name>Mg(2+)</name>
        <dbReference type="ChEBI" id="CHEBI:18420"/>
    </cofactor>
</comment>
<evidence type="ECO:0000256" key="7">
    <source>
        <dbReference type="ARBA" id="ARBA00048259"/>
    </source>
</evidence>
<dbReference type="GO" id="GO:0003977">
    <property type="term" value="F:UDP-N-acetylglucosamine diphosphorylase activity"/>
    <property type="evidence" value="ECO:0007669"/>
    <property type="project" value="TreeGrafter"/>
</dbReference>
<dbReference type="EnsemblProtists" id="EOD37259">
    <property type="protein sequence ID" value="EOD37259"/>
    <property type="gene ID" value="EMIHUDRAFT_454930"/>
</dbReference>
<dbReference type="Pfam" id="PF01704">
    <property type="entry name" value="UDPGP"/>
    <property type="match status" value="1"/>
</dbReference>
<evidence type="ECO:0000256" key="3">
    <source>
        <dbReference type="ARBA" id="ARBA00022679"/>
    </source>
</evidence>